<gene>
    <name evidence="2" type="ORF">R1flu_000240</name>
</gene>
<reference evidence="2 3" key="1">
    <citation type="submission" date="2024-09" db="EMBL/GenBank/DDBJ databases">
        <title>Chromosome-scale assembly of Riccia fluitans.</title>
        <authorList>
            <person name="Paukszto L."/>
            <person name="Sawicki J."/>
            <person name="Karawczyk K."/>
            <person name="Piernik-Szablinska J."/>
            <person name="Szczecinska M."/>
            <person name="Mazdziarz M."/>
        </authorList>
    </citation>
    <scope>NUCLEOTIDE SEQUENCE [LARGE SCALE GENOMIC DNA]</scope>
    <source>
        <strain evidence="2">Rf_01</strain>
        <tissue evidence="2">Aerial parts of the thallus</tissue>
    </source>
</reference>
<name>A0ABD1XZX3_9MARC</name>
<evidence type="ECO:0000313" key="3">
    <source>
        <dbReference type="Proteomes" id="UP001605036"/>
    </source>
</evidence>
<comment type="caution">
    <text evidence="2">The sequence shown here is derived from an EMBL/GenBank/DDBJ whole genome shotgun (WGS) entry which is preliminary data.</text>
</comment>
<protein>
    <submittedName>
        <fullName evidence="2">Uncharacterized protein</fullName>
    </submittedName>
</protein>
<accession>A0ABD1XZX3</accession>
<feature type="region of interest" description="Disordered" evidence="1">
    <location>
        <begin position="43"/>
        <end position="63"/>
    </location>
</feature>
<proteinExistence type="predicted"/>
<dbReference type="EMBL" id="JBHFFA010000006">
    <property type="protein sequence ID" value="KAL2620035.1"/>
    <property type="molecule type" value="Genomic_DNA"/>
</dbReference>
<organism evidence="2 3">
    <name type="scientific">Riccia fluitans</name>
    <dbReference type="NCBI Taxonomy" id="41844"/>
    <lineage>
        <taxon>Eukaryota</taxon>
        <taxon>Viridiplantae</taxon>
        <taxon>Streptophyta</taxon>
        <taxon>Embryophyta</taxon>
        <taxon>Marchantiophyta</taxon>
        <taxon>Marchantiopsida</taxon>
        <taxon>Marchantiidae</taxon>
        <taxon>Marchantiales</taxon>
        <taxon>Ricciaceae</taxon>
        <taxon>Riccia</taxon>
    </lineage>
</organism>
<evidence type="ECO:0000313" key="2">
    <source>
        <dbReference type="EMBL" id="KAL2620035.1"/>
    </source>
</evidence>
<dbReference type="Proteomes" id="UP001605036">
    <property type="component" value="Unassembled WGS sequence"/>
</dbReference>
<keyword evidence="3" id="KW-1185">Reference proteome</keyword>
<evidence type="ECO:0000256" key="1">
    <source>
        <dbReference type="SAM" id="MobiDB-lite"/>
    </source>
</evidence>
<sequence>MDALPAPKSMMNATQRGDTAQFDIMEPRVPLSQTRNDEIPQARLYPESNSNDPNSIKAHGLEGGGQRLLSPSCIREPYIQEESLRECYLPVRESPRGLPIWIRSTVAYHSLPLSELGGKDRISSFPPSLPLCGFASGTPSSGSPMTSREWPTRHVRPTREKVLWELIPQEEFVRSADRQAKAAASPK</sequence>
<dbReference type="AlphaFoldDB" id="A0ABD1XZX3"/>